<protein>
    <recommendedName>
        <fullName evidence="3">Sulfotransferase family protein</fullName>
    </recommendedName>
</protein>
<dbReference type="EMBL" id="FPCH01000002">
    <property type="protein sequence ID" value="SFV34162.1"/>
    <property type="molecule type" value="Genomic_DNA"/>
</dbReference>
<proteinExistence type="predicted"/>
<gene>
    <name evidence="1" type="ORF">SAMN04488557_2239</name>
</gene>
<dbReference type="STRING" id="51670.SAMN04488557_2239"/>
<dbReference type="OrthoDB" id="7251180at2"/>
<accession>A0A1I7NHN1</accession>
<dbReference type="Proteomes" id="UP000199423">
    <property type="component" value="Unassembled WGS sequence"/>
</dbReference>
<dbReference type="SUPFAM" id="SSF52540">
    <property type="entry name" value="P-loop containing nucleoside triphosphate hydrolases"/>
    <property type="match status" value="1"/>
</dbReference>
<evidence type="ECO:0008006" key="3">
    <source>
        <dbReference type="Google" id="ProtNLM"/>
    </source>
</evidence>
<reference evidence="2" key="1">
    <citation type="submission" date="2016-10" db="EMBL/GenBank/DDBJ databases">
        <authorList>
            <person name="Varghese N."/>
            <person name="Submissions S."/>
        </authorList>
    </citation>
    <scope>NUCLEOTIDE SEQUENCE [LARGE SCALE GENOMIC DNA]</scope>
    <source>
        <strain evidence="2">DSM 1565</strain>
    </source>
</reference>
<name>A0A1I7NHN1_9HYPH</name>
<dbReference type="RefSeq" id="WP_143117805.1">
    <property type="nucleotide sequence ID" value="NZ_FPCH01000002.1"/>
</dbReference>
<keyword evidence="2" id="KW-1185">Reference proteome</keyword>
<evidence type="ECO:0000313" key="1">
    <source>
        <dbReference type="EMBL" id="SFV34162.1"/>
    </source>
</evidence>
<evidence type="ECO:0000313" key="2">
    <source>
        <dbReference type="Proteomes" id="UP000199423"/>
    </source>
</evidence>
<dbReference type="AlphaFoldDB" id="A0A1I7NHN1"/>
<sequence>MLSQMQSRRPLVHLHIQKTGGQTFGLRLATAFPPESVRYMEPDLSVSSDAETFKALLKSKQFISGHVHGHLLQGHTDLDIVCLAREPIAQIISYYQHIRREPAHLLYTALNKLSFSRALTLLDDRFFNFQARKLVGAFHPLQERDLVKPLEHWLLPRLYESLDRIRWVAPTDHLDDMVDFISIELGLSSGGKRANINQAPDTDAAEHQRMQEWLRRRADLFAVDLLLYSEVCRRFEAYRCEFIQRLCARDGVPAYDSNVIHNDNGSTLRLVSGWYPPRSTPNWGTEIRMGPSKVASVAYRRNESQKCIAFKAAFIAGIAAESVTFIDGQSLERLDAKVQSGDPVRISVSLPPDRREGLLMIAVPEIYPLCMYSNDYLDNDRVAFSTGDWCFSTGVE</sequence>
<dbReference type="InterPro" id="IPR027417">
    <property type="entry name" value="P-loop_NTPase"/>
</dbReference>
<organism evidence="1 2">
    <name type="scientific">Hyphomicrobium facile</name>
    <dbReference type="NCBI Taxonomy" id="51670"/>
    <lineage>
        <taxon>Bacteria</taxon>
        <taxon>Pseudomonadati</taxon>
        <taxon>Pseudomonadota</taxon>
        <taxon>Alphaproteobacteria</taxon>
        <taxon>Hyphomicrobiales</taxon>
        <taxon>Hyphomicrobiaceae</taxon>
        <taxon>Hyphomicrobium</taxon>
    </lineage>
</organism>
<dbReference type="Gene3D" id="3.40.50.300">
    <property type="entry name" value="P-loop containing nucleotide triphosphate hydrolases"/>
    <property type="match status" value="1"/>
</dbReference>